<organism evidence="1">
    <name type="scientific">Cacopsylla melanoneura</name>
    <dbReference type="NCBI Taxonomy" id="428564"/>
    <lineage>
        <taxon>Eukaryota</taxon>
        <taxon>Metazoa</taxon>
        <taxon>Ecdysozoa</taxon>
        <taxon>Arthropoda</taxon>
        <taxon>Hexapoda</taxon>
        <taxon>Insecta</taxon>
        <taxon>Pterygota</taxon>
        <taxon>Neoptera</taxon>
        <taxon>Paraneoptera</taxon>
        <taxon>Hemiptera</taxon>
        <taxon>Sternorrhyncha</taxon>
        <taxon>Psylloidea</taxon>
        <taxon>Psyllidae</taxon>
        <taxon>Psyllinae</taxon>
        <taxon>Cacopsylla</taxon>
    </lineage>
</organism>
<protein>
    <submittedName>
        <fullName evidence="1">Uncharacterized protein</fullName>
    </submittedName>
</protein>
<evidence type="ECO:0000313" key="1">
    <source>
        <dbReference type="EMBL" id="CAG6636722.1"/>
    </source>
</evidence>
<sequence>MGLLSDIIKHYLYSDVGTCHRHSRTYVTYVVHVPTNPQNFNGYKYVPTFKNLVLRYVPRYQPSKTYLVVRTNLQKLGTFVPTYKTFIYTARIGLNSPFTPIRK</sequence>
<dbReference type="AlphaFoldDB" id="A0A8D8VUY7"/>
<accession>A0A8D8VUY7</accession>
<dbReference type="EMBL" id="HBUF01095393">
    <property type="protein sequence ID" value="CAG6636722.1"/>
    <property type="molecule type" value="Transcribed_RNA"/>
</dbReference>
<name>A0A8D8VUY7_9HEMI</name>
<proteinExistence type="predicted"/>
<reference evidence="1" key="1">
    <citation type="submission" date="2021-05" db="EMBL/GenBank/DDBJ databases">
        <authorList>
            <person name="Alioto T."/>
            <person name="Alioto T."/>
            <person name="Gomez Garrido J."/>
        </authorList>
    </citation>
    <scope>NUCLEOTIDE SEQUENCE</scope>
</reference>